<dbReference type="Pfam" id="PF00155">
    <property type="entry name" value="Aminotran_1_2"/>
    <property type="match status" value="1"/>
</dbReference>
<comment type="cofactor">
    <cofactor evidence="1 9">
        <name>pyridoxal 5'-phosphate</name>
        <dbReference type="ChEBI" id="CHEBI:597326"/>
    </cofactor>
</comment>
<comment type="similarity">
    <text evidence="3 9">Belongs to the class-II pyridoxal-phosphate-dependent aminotransferase family. Histidinol-phosphate aminotransferase subfamily.</text>
</comment>
<dbReference type="Gene3D" id="3.90.1150.10">
    <property type="entry name" value="Aspartate Aminotransferase, domain 1"/>
    <property type="match status" value="1"/>
</dbReference>
<dbReference type="PANTHER" id="PTHR43643:SF3">
    <property type="entry name" value="HISTIDINOL-PHOSPHATE AMINOTRANSFERASE"/>
    <property type="match status" value="1"/>
</dbReference>
<keyword evidence="6 9" id="KW-0808">Transferase</keyword>
<dbReference type="InterPro" id="IPR050106">
    <property type="entry name" value="HistidinolP_aminotransfase"/>
</dbReference>
<evidence type="ECO:0000256" key="3">
    <source>
        <dbReference type="ARBA" id="ARBA00007970"/>
    </source>
</evidence>
<dbReference type="STRING" id="45067.Llan_0057"/>
<dbReference type="EC" id="2.6.1.9" evidence="9"/>
<dbReference type="PANTHER" id="PTHR43643">
    <property type="entry name" value="HISTIDINOL-PHOSPHATE AMINOTRANSFERASE 2"/>
    <property type="match status" value="1"/>
</dbReference>
<comment type="pathway">
    <text evidence="2 9">Amino-acid biosynthesis; L-histidine biosynthesis; L-histidine from 5-phospho-alpha-D-ribose 1-diphosphate: step 7/9.</text>
</comment>
<comment type="catalytic activity">
    <reaction evidence="8 9">
        <text>L-histidinol phosphate + 2-oxoglutarate = 3-(imidazol-4-yl)-2-oxopropyl phosphate + L-glutamate</text>
        <dbReference type="Rhea" id="RHEA:23744"/>
        <dbReference type="ChEBI" id="CHEBI:16810"/>
        <dbReference type="ChEBI" id="CHEBI:29985"/>
        <dbReference type="ChEBI" id="CHEBI:57766"/>
        <dbReference type="ChEBI" id="CHEBI:57980"/>
        <dbReference type="EC" id="2.6.1.9"/>
    </reaction>
</comment>
<evidence type="ECO:0000256" key="1">
    <source>
        <dbReference type="ARBA" id="ARBA00001933"/>
    </source>
</evidence>
<dbReference type="GO" id="GO:0004400">
    <property type="term" value="F:histidinol-phosphate transaminase activity"/>
    <property type="evidence" value="ECO:0007669"/>
    <property type="project" value="UniProtKB-UniRule"/>
</dbReference>
<keyword evidence="5 9" id="KW-0032">Aminotransferase</keyword>
<dbReference type="GO" id="GO:0000105">
    <property type="term" value="P:L-histidine biosynthetic process"/>
    <property type="evidence" value="ECO:0007669"/>
    <property type="project" value="UniProtKB-UniRule"/>
</dbReference>
<evidence type="ECO:0000256" key="9">
    <source>
        <dbReference type="HAMAP-Rule" id="MF_01023"/>
    </source>
</evidence>
<dbReference type="Proteomes" id="UP000054869">
    <property type="component" value="Unassembled WGS sequence"/>
</dbReference>
<keyword evidence="9" id="KW-0368">Histidine biosynthesis</keyword>
<dbReference type="AlphaFoldDB" id="A0A0W0W082"/>
<keyword evidence="7 9" id="KW-0663">Pyridoxal phosphate</keyword>
<evidence type="ECO:0000256" key="4">
    <source>
        <dbReference type="ARBA" id="ARBA00011738"/>
    </source>
</evidence>
<dbReference type="InterPro" id="IPR001917">
    <property type="entry name" value="Aminotrans_II_pyridoxalP_BS"/>
</dbReference>
<dbReference type="UniPathway" id="UPA00031">
    <property type="reaction ID" value="UER00012"/>
</dbReference>
<dbReference type="eggNOG" id="COG0079">
    <property type="taxonomic scope" value="Bacteria"/>
</dbReference>
<reference evidence="11 12" key="1">
    <citation type="submission" date="2015-11" db="EMBL/GenBank/DDBJ databases">
        <title>Genomic analysis of 38 Legionella species identifies large and diverse effector repertoires.</title>
        <authorList>
            <person name="Burstein D."/>
            <person name="Amaro F."/>
            <person name="Zusman T."/>
            <person name="Lifshitz Z."/>
            <person name="Cohen O."/>
            <person name="Gilbert J.A."/>
            <person name="Pupko T."/>
            <person name="Shuman H.A."/>
            <person name="Segal G."/>
        </authorList>
    </citation>
    <scope>NUCLEOTIDE SEQUENCE [LARGE SCALE GENOMIC DNA]</scope>
    <source>
        <strain evidence="11 12">ATCC 49751</strain>
    </source>
</reference>
<name>A0A0W0W082_9GAMM</name>
<evidence type="ECO:0000259" key="10">
    <source>
        <dbReference type="Pfam" id="PF00155"/>
    </source>
</evidence>
<feature type="domain" description="Aminotransferase class I/classII large" evidence="10">
    <location>
        <begin position="36"/>
        <end position="364"/>
    </location>
</feature>
<feature type="modified residue" description="N6-(pyridoxal phosphate)lysine" evidence="9">
    <location>
        <position position="231"/>
    </location>
</feature>
<dbReference type="InterPro" id="IPR004839">
    <property type="entry name" value="Aminotransferase_I/II_large"/>
</dbReference>
<evidence type="ECO:0000256" key="8">
    <source>
        <dbReference type="ARBA" id="ARBA00047481"/>
    </source>
</evidence>
<dbReference type="CDD" id="cd00609">
    <property type="entry name" value="AAT_like"/>
    <property type="match status" value="1"/>
</dbReference>
<dbReference type="InterPro" id="IPR015421">
    <property type="entry name" value="PyrdxlP-dep_Trfase_major"/>
</dbReference>
<dbReference type="PATRIC" id="fig|45067.4.peg.59"/>
<gene>
    <name evidence="11" type="primary">hisC-2</name>
    <name evidence="9" type="synonym">hisC</name>
    <name evidence="11" type="ORF">Llan_0057</name>
</gene>
<dbReference type="SUPFAM" id="SSF53383">
    <property type="entry name" value="PLP-dependent transferases"/>
    <property type="match status" value="1"/>
</dbReference>
<dbReference type="OrthoDB" id="9813612at2"/>
<protein>
    <recommendedName>
        <fullName evidence="9">Histidinol-phosphate aminotransferase</fullName>
        <ecNumber evidence="9">2.6.1.9</ecNumber>
    </recommendedName>
    <alternativeName>
        <fullName evidence="9">Imidazole acetol-phosphate transaminase</fullName>
    </alternativeName>
</protein>
<keyword evidence="12" id="KW-1185">Reference proteome</keyword>
<dbReference type="InterPro" id="IPR015422">
    <property type="entry name" value="PyrdxlP-dep_Trfase_small"/>
</dbReference>
<dbReference type="InterPro" id="IPR015424">
    <property type="entry name" value="PyrdxlP-dep_Trfase"/>
</dbReference>
<sequence>MSCDYHLLPHPGIQSLKPYIPGKPIEALTREQGIQDIIKLASNENFLGCSAKAQEALARISPVKIASYPSPMNHPLYQKLCEKLGISTDMLILNNGSDALFSLILTTFALYSGKQMVTHEQAFISYHLQAQILGIPFKKIPLLSNWYPDIDAMIAASQKKTALVFLANPNNPTGILIELKDVKRLLTQVPADTIVVLDEAYHEYAYPHGDKASIELLHQYPNLIITRTFSKAYGLAGLRLGYAISSPEITKLLLRVTPPFAVNQAALEAANAALDDEDFVRHTLDLTAKGLHQLQSGLNTLNVGYLPSHCNFITFDCKTNAMPIYEGLLRQGVIVRPLDAYNLPNHLRVTTGNTAQNTRFLDSLARCLKTLT</sequence>
<dbReference type="GO" id="GO:0030170">
    <property type="term" value="F:pyridoxal phosphate binding"/>
    <property type="evidence" value="ECO:0007669"/>
    <property type="project" value="InterPro"/>
</dbReference>
<evidence type="ECO:0000256" key="2">
    <source>
        <dbReference type="ARBA" id="ARBA00005011"/>
    </source>
</evidence>
<comment type="caution">
    <text evidence="11">The sequence shown here is derived from an EMBL/GenBank/DDBJ whole genome shotgun (WGS) entry which is preliminary data.</text>
</comment>
<dbReference type="RefSeq" id="WP_028374085.1">
    <property type="nucleotide sequence ID" value="NZ_CAAAJD010000042.1"/>
</dbReference>
<proteinExistence type="inferred from homology"/>
<dbReference type="EMBL" id="LNYI01000002">
    <property type="protein sequence ID" value="KTD25788.1"/>
    <property type="molecule type" value="Genomic_DNA"/>
</dbReference>
<dbReference type="HAMAP" id="MF_01023">
    <property type="entry name" value="HisC_aminotrans_2"/>
    <property type="match status" value="1"/>
</dbReference>
<dbReference type="Gene3D" id="3.40.640.10">
    <property type="entry name" value="Type I PLP-dependent aspartate aminotransferase-like (Major domain)"/>
    <property type="match status" value="1"/>
</dbReference>
<evidence type="ECO:0000313" key="12">
    <source>
        <dbReference type="Proteomes" id="UP000054869"/>
    </source>
</evidence>
<evidence type="ECO:0000256" key="5">
    <source>
        <dbReference type="ARBA" id="ARBA00022576"/>
    </source>
</evidence>
<accession>A0A0W0W082</accession>
<dbReference type="NCBIfam" id="TIGR01141">
    <property type="entry name" value="hisC"/>
    <property type="match status" value="1"/>
</dbReference>
<keyword evidence="9" id="KW-0028">Amino-acid biosynthesis</keyword>
<evidence type="ECO:0000313" key="11">
    <source>
        <dbReference type="EMBL" id="KTD25788.1"/>
    </source>
</evidence>
<evidence type="ECO:0000256" key="7">
    <source>
        <dbReference type="ARBA" id="ARBA00022898"/>
    </source>
</evidence>
<dbReference type="InterPro" id="IPR005861">
    <property type="entry name" value="HisP_aminotrans"/>
</dbReference>
<evidence type="ECO:0000256" key="6">
    <source>
        <dbReference type="ARBA" id="ARBA00022679"/>
    </source>
</evidence>
<dbReference type="PROSITE" id="PS00599">
    <property type="entry name" value="AA_TRANSFER_CLASS_2"/>
    <property type="match status" value="1"/>
</dbReference>
<organism evidence="11 12">
    <name type="scientific">Legionella lansingensis</name>
    <dbReference type="NCBI Taxonomy" id="45067"/>
    <lineage>
        <taxon>Bacteria</taxon>
        <taxon>Pseudomonadati</taxon>
        <taxon>Pseudomonadota</taxon>
        <taxon>Gammaproteobacteria</taxon>
        <taxon>Legionellales</taxon>
        <taxon>Legionellaceae</taxon>
        <taxon>Legionella</taxon>
    </lineage>
</organism>
<comment type="subunit">
    <text evidence="4 9">Homodimer.</text>
</comment>